<reference evidence="1" key="1">
    <citation type="submission" date="2016-02" db="EMBL/GenBank/DDBJ databases">
        <title>Draft Genome Sequence of Sporotomaculum syntrophicum Strain FB, a Syntrophic Benzoate Degrader.</title>
        <authorList>
            <person name="Nobu M.K."/>
            <person name="Narihiro T."/>
            <person name="Qiu Y.-L."/>
            <person name="Ohashi A."/>
            <person name="Liu W.-T."/>
            <person name="Yuji S."/>
        </authorList>
    </citation>
    <scope>NUCLEOTIDE SEQUENCE</scope>
    <source>
        <strain evidence="1">FB</strain>
    </source>
</reference>
<dbReference type="OrthoDB" id="9844838at2"/>
<accession>A0A9D3AX10</accession>
<organism evidence="1 2">
    <name type="scientific">Sporotomaculum syntrophicum</name>
    <dbReference type="NCBI Taxonomy" id="182264"/>
    <lineage>
        <taxon>Bacteria</taxon>
        <taxon>Bacillati</taxon>
        <taxon>Bacillota</taxon>
        <taxon>Clostridia</taxon>
        <taxon>Eubacteriales</taxon>
        <taxon>Desulfallaceae</taxon>
        <taxon>Sporotomaculum</taxon>
    </lineage>
</organism>
<dbReference type="AlphaFoldDB" id="A0A9D3AX10"/>
<evidence type="ECO:0000313" key="1">
    <source>
        <dbReference type="EMBL" id="KAF1083876.1"/>
    </source>
</evidence>
<evidence type="ECO:0000313" key="2">
    <source>
        <dbReference type="Proteomes" id="UP000798488"/>
    </source>
</evidence>
<dbReference type="EMBL" id="LSRS01000009">
    <property type="protein sequence ID" value="KAF1083876.1"/>
    <property type="molecule type" value="Genomic_DNA"/>
</dbReference>
<protein>
    <submittedName>
        <fullName evidence="1">Uncharacterized protein</fullName>
    </submittedName>
</protein>
<keyword evidence="2" id="KW-1185">Reference proteome</keyword>
<dbReference type="Proteomes" id="UP000798488">
    <property type="component" value="Unassembled WGS sequence"/>
</dbReference>
<proteinExistence type="predicted"/>
<sequence>MQLFFHTRGKKRVEYQWQDDKWTAISFGSYAKDFLNACLDLGNADEYNTAIALGIAEEMAGVKGDEAITNIYWPVLLLAVELVSVKEFESESFYRIGKDSFPTASLLPYITGQDIALWNEWTATFPEPYMVTPGNKVGLLCTCGTIARAAIAELVVAFTLNKKTVLHFCKKCGRFYCGENCERCLPEALLKKRFLGLLRIHKSRYKTTDPEFTQEIGNLQIKLVEGQRALSTAIKEYKETCREFGITTRWVKNYSVIFKSNKNRGGK</sequence>
<name>A0A9D3AX10_9FIRM</name>
<gene>
    <name evidence="1" type="ORF">SPSYN_03032</name>
</gene>
<comment type="caution">
    <text evidence="1">The sequence shown here is derived from an EMBL/GenBank/DDBJ whole genome shotgun (WGS) entry which is preliminary data.</text>
</comment>
<dbReference type="RefSeq" id="WP_161823293.1">
    <property type="nucleotide sequence ID" value="NZ_LSRS01000009.1"/>
</dbReference>